<organism evidence="8 9">
    <name type="scientific">Trema orientale</name>
    <name type="common">Charcoal tree</name>
    <name type="synonym">Celtis orientalis</name>
    <dbReference type="NCBI Taxonomy" id="63057"/>
    <lineage>
        <taxon>Eukaryota</taxon>
        <taxon>Viridiplantae</taxon>
        <taxon>Streptophyta</taxon>
        <taxon>Embryophyta</taxon>
        <taxon>Tracheophyta</taxon>
        <taxon>Spermatophyta</taxon>
        <taxon>Magnoliopsida</taxon>
        <taxon>eudicotyledons</taxon>
        <taxon>Gunneridae</taxon>
        <taxon>Pentapetalae</taxon>
        <taxon>rosids</taxon>
        <taxon>fabids</taxon>
        <taxon>Rosales</taxon>
        <taxon>Cannabaceae</taxon>
        <taxon>Trema</taxon>
    </lineage>
</organism>
<dbReference type="GO" id="GO:0030247">
    <property type="term" value="F:polysaccharide binding"/>
    <property type="evidence" value="ECO:0007669"/>
    <property type="project" value="InterPro"/>
</dbReference>
<dbReference type="GO" id="GO:0005509">
    <property type="term" value="F:calcium ion binding"/>
    <property type="evidence" value="ECO:0007669"/>
    <property type="project" value="InterPro"/>
</dbReference>
<sequence>MGISKMLMQLSMVVAIIVIEFCSNSESSSVESLNGGCLDRCGDVEIPFPFGTGESCYLEAKYWITCNGSSAFLTGSPIIVNNISLRDGELSVMQYLTRDCYNKQGVPDIIKPFNSIWLSDFTISGTKNKFIALGCDTYATVVAYRGNRRYETGCISSCDYFDESNLRESCSGVGCCQTSIPSGLKNFTVWLSSYYNHSFVWKFNPCSYAFVVDESKFKFSSFHELRTVETLPLVLDWSIGDAPCEVAETLENYTCKGKSECVKSNSGSGYLCKCLEGYEGNPYLLDGCQDVDECKSMTNPCSNGECQNLPGSWTCTCPKGYILNTTGTGCDKDVGSDLQSNNKRALFLYIGLGMYITDLVLDFCYRINPNS</sequence>
<keyword evidence="4" id="KW-1015">Disulfide bond</keyword>
<dbReference type="SUPFAM" id="SSF57196">
    <property type="entry name" value="EGF/Laminin"/>
    <property type="match status" value="1"/>
</dbReference>
<dbReference type="Proteomes" id="UP000237000">
    <property type="component" value="Unassembled WGS sequence"/>
</dbReference>
<dbReference type="AlphaFoldDB" id="A0A2P5ENN7"/>
<evidence type="ECO:0000256" key="1">
    <source>
        <dbReference type="ARBA" id="ARBA00004167"/>
    </source>
</evidence>
<evidence type="ECO:0000259" key="7">
    <source>
        <dbReference type="PROSITE" id="PS50026"/>
    </source>
</evidence>
<keyword evidence="3 6" id="KW-0732">Signal</keyword>
<dbReference type="PROSITE" id="PS50026">
    <property type="entry name" value="EGF_3"/>
    <property type="match status" value="1"/>
</dbReference>
<dbReference type="InParanoid" id="A0A2P5ENN7"/>
<evidence type="ECO:0000313" key="9">
    <source>
        <dbReference type="Proteomes" id="UP000237000"/>
    </source>
</evidence>
<evidence type="ECO:0000256" key="5">
    <source>
        <dbReference type="PROSITE-ProRule" id="PRU00076"/>
    </source>
</evidence>
<proteinExistence type="predicted"/>
<dbReference type="InterPro" id="IPR000742">
    <property type="entry name" value="EGF"/>
</dbReference>
<dbReference type="PANTHER" id="PTHR33491">
    <property type="entry name" value="OSJNBA0016N04.9 PROTEIN"/>
    <property type="match status" value="1"/>
</dbReference>
<evidence type="ECO:0000256" key="4">
    <source>
        <dbReference type="ARBA" id="ARBA00023157"/>
    </source>
</evidence>
<dbReference type="Pfam" id="PF07645">
    <property type="entry name" value="EGF_CA"/>
    <property type="match status" value="1"/>
</dbReference>
<evidence type="ECO:0000256" key="3">
    <source>
        <dbReference type="ARBA" id="ARBA00022729"/>
    </source>
</evidence>
<dbReference type="FunFam" id="2.10.25.10:FF:000002">
    <property type="entry name" value="Latent-transforming growth factor beta-binding protein 3"/>
    <property type="match status" value="1"/>
</dbReference>
<reference evidence="9" key="1">
    <citation type="submission" date="2016-06" db="EMBL/GenBank/DDBJ databases">
        <title>Parallel loss of symbiosis genes in relatives of nitrogen-fixing non-legume Parasponia.</title>
        <authorList>
            <person name="Van Velzen R."/>
            <person name="Holmer R."/>
            <person name="Bu F."/>
            <person name="Rutten L."/>
            <person name="Van Zeijl A."/>
            <person name="Liu W."/>
            <person name="Santuari L."/>
            <person name="Cao Q."/>
            <person name="Sharma T."/>
            <person name="Shen D."/>
            <person name="Roswanjaya Y."/>
            <person name="Wardhani T."/>
            <person name="Kalhor M.S."/>
            <person name="Jansen J."/>
            <person name="Van den Hoogen J."/>
            <person name="Gungor B."/>
            <person name="Hartog M."/>
            <person name="Hontelez J."/>
            <person name="Verver J."/>
            <person name="Yang W.-C."/>
            <person name="Schijlen E."/>
            <person name="Repin R."/>
            <person name="Schilthuizen M."/>
            <person name="Schranz E."/>
            <person name="Heidstra R."/>
            <person name="Miyata K."/>
            <person name="Fedorova E."/>
            <person name="Kohlen W."/>
            <person name="Bisseling T."/>
            <person name="Smit S."/>
            <person name="Geurts R."/>
        </authorList>
    </citation>
    <scope>NUCLEOTIDE SEQUENCE [LARGE SCALE GENOMIC DNA]</scope>
    <source>
        <strain evidence="9">cv. RG33-2</strain>
    </source>
</reference>
<gene>
    <name evidence="8" type="ORF">TorRG33x02_169650</name>
</gene>
<dbReference type="SMART" id="SM00181">
    <property type="entry name" value="EGF"/>
    <property type="match status" value="2"/>
</dbReference>
<comment type="subcellular location">
    <subcellularLocation>
        <location evidence="1">Membrane</location>
        <topology evidence="1">Single-pass membrane protein</topology>
    </subcellularLocation>
</comment>
<feature type="chain" id="PRO_5015177925" evidence="6">
    <location>
        <begin position="28"/>
        <end position="371"/>
    </location>
</feature>
<evidence type="ECO:0000313" key="8">
    <source>
        <dbReference type="EMBL" id="PON87188.1"/>
    </source>
</evidence>
<dbReference type="SMART" id="SM00179">
    <property type="entry name" value="EGF_CA"/>
    <property type="match status" value="1"/>
</dbReference>
<accession>A0A2P5ENN7</accession>
<dbReference type="CDD" id="cd00054">
    <property type="entry name" value="EGF_CA"/>
    <property type="match status" value="1"/>
</dbReference>
<dbReference type="OrthoDB" id="1163657at2759"/>
<dbReference type="InterPro" id="IPR049883">
    <property type="entry name" value="NOTCH1_EGF-like"/>
</dbReference>
<protein>
    <submittedName>
        <fullName evidence="8">Thrombomodulin</fullName>
    </submittedName>
</protein>
<dbReference type="Pfam" id="PF13947">
    <property type="entry name" value="GUB_WAK_bind"/>
    <property type="match status" value="1"/>
</dbReference>
<dbReference type="InterPro" id="IPR025287">
    <property type="entry name" value="WAK_GUB"/>
</dbReference>
<feature type="signal peptide" evidence="6">
    <location>
        <begin position="1"/>
        <end position="27"/>
    </location>
</feature>
<evidence type="ECO:0000256" key="6">
    <source>
        <dbReference type="SAM" id="SignalP"/>
    </source>
</evidence>
<dbReference type="Gene3D" id="2.10.25.10">
    <property type="entry name" value="Laminin"/>
    <property type="match status" value="2"/>
</dbReference>
<comment type="caution">
    <text evidence="8">The sequence shown here is derived from an EMBL/GenBank/DDBJ whole genome shotgun (WGS) entry which is preliminary data.</text>
</comment>
<name>A0A2P5ENN7_TREOI</name>
<feature type="domain" description="EGF-like" evidence="7">
    <location>
        <begin position="290"/>
        <end position="331"/>
    </location>
</feature>
<keyword evidence="9" id="KW-1185">Reference proteome</keyword>
<evidence type="ECO:0000256" key="2">
    <source>
        <dbReference type="ARBA" id="ARBA00022536"/>
    </source>
</evidence>
<keyword evidence="2 5" id="KW-0245">EGF-like domain</keyword>
<dbReference type="GO" id="GO:0016020">
    <property type="term" value="C:membrane"/>
    <property type="evidence" value="ECO:0007669"/>
    <property type="project" value="UniProtKB-SubCell"/>
</dbReference>
<dbReference type="InterPro" id="IPR001881">
    <property type="entry name" value="EGF-like_Ca-bd_dom"/>
</dbReference>
<comment type="caution">
    <text evidence="5">Lacks conserved residue(s) required for the propagation of feature annotation.</text>
</comment>
<dbReference type="EMBL" id="JXTC01000120">
    <property type="protein sequence ID" value="PON87188.1"/>
    <property type="molecule type" value="Genomic_DNA"/>
</dbReference>
<dbReference type="PROSITE" id="PS01186">
    <property type="entry name" value="EGF_2"/>
    <property type="match status" value="1"/>
</dbReference>